<evidence type="ECO:0000313" key="9">
    <source>
        <dbReference type="EMBL" id="KAF4633082.1"/>
    </source>
</evidence>
<feature type="region of interest" description="Disordered" evidence="7">
    <location>
        <begin position="139"/>
        <end position="175"/>
    </location>
</feature>
<evidence type="ECO:0000256" key="2">
    <source>
        <dbReference type="ARBA" id="ARBA00023242"/>
    </source>
</evidence>
<evidence type="ECO:0000256" key="1">
    <source>
        <dbReference type="ARBA" id="ARBA00004123"/>
    </source>
</evidence>
<protein>
    <recommendedName>
        <fullName evidence="5">NCT transcriptional regulatory complex subunit B</fullName>
    </recommendedName>
    <alternativeName>
        <fullName evidence="6">Negative cofactor 2 B</fullName>
    </alternativeName>
</protein>
<dbReference type="EMBL" id="JAAMPI010000291">
    <property type="protein sequence ID" value="KAF4633082.1"/>
    <property type="molecule type" value="Genomic_DNA"/>
</dbReference>
<feature type="compositionally biased region" description="Low complexity" evidence="7">
    <location>
        <begin position="365"/>
        <end position="381"/>
    </location>
</feature>
<dbReference type="GO" id="GO:0003676">
    <property type="term" value="F:nucleic acid binding"/>
    <property type="evidence" value="ECO:0007669"/>
    <property type="project" value="InterPro"/>
</dbReference>
<dbReference type="OrthoDB" id="601405at2759"/>
<organism evidence="9 10">
    <name type="scientific">Cudoniella acicularis</name>
    <dbReference type="NCBI Taxonomy" id="354080"/>
    <lineage>
        <taxon>Eukaryota</taxon>
        <taxon>Fungi</taxon>
        <taxon>Dikarya</taxon>
        <taxon>Ascomycota</taxon>
        <taxon>Pezizomycotina</taxon>
        <taxon>Leotiomycetes</taxon>
        <taxon>Helotiales</taxon>
        <taxon>Tricladiaceae</taxon>
        <taxon>Cudoniella</taxon>
    </lineage>
</organism>
<evidence type="ECO:0000256" key="7">
    <source>
        <dbReference type="SAM" id="MobiDB-lite"/>
    </source>
</evidence>
<feature type="region of interest" description="Disordered" evidence="7">
    <location>
        <begin position="530"/>
        <end position="553"/>
    </location>
</feature>
<comment type="subunit">
    <text evidence="4">Forms the NCT transcriptional regulatory complex with nctA and mot1.</text>
</comment>
<feature type="compositionally biased region" description="Polar residues" evidence="7">
    <location>
        <begin position="139"/>
        <end position="155"/>
    </location>
</feature>
<dbReference type="InterPro" id="IPR009072">
    <property type="entry name" value="Histone-fold"/>
</dbReference>
<dbReference type="InterPro" id="IPR035979">
    <property type="entry name" value="RBD_domain_sf"/>
</dbReference>
<evidence type="ECO:0000313" key="10">
    <source>
        <dbReference type="Proteomes" id="UP000566819"/>
    </source>
</evidence>
<feature type="compositionally biased region" description="Polar residues" evidence="7">
    <location>
        <begin position="411"/>
        <end position="425"/>
    </location>
</feature>
<name>A0A8H4RRD0_9HELO</name>
<evidence type="ECO:0000259" key="8">
    <source>
        <dbReference type="Pfam" id="PF00808"/>
    </source>
</evidence>
<dbReference type="Gene3D" id="1.10.20.10">
    <property type="entry name" value="Histone, subunit A"/>
    <property type="match status" value="1"/>
</dbReference>
<dbReference type="GO" id="GO:0016251">
    <property type="term" value="F:RNA polymerase II general transcription initiation factor activity"/>
    <property type="evidence" value="ECO:0007669"/>
    <property type="project" value="TreeGrafter"/>
</dbReference>
<feature type="compositionally biased region" description="Polar residues" evidence="7">
    <location>
        <begin position="253"/>
        <end position="267"/>
    </location>
</feature>
<dbReference type="AlphaFoldDB" id="A0A8H4RRD0"/>
<feature type="compositionally biased region" description="Low complexity" evidence="7">
    <location>
        <begin position="275"/>
        <end position="298"/>
    </location>
</feature>
<comment type="function">
    <text evidence="3">Part of the NCT transcriptional regulatory complex that acts as a key regulator of ergosterol biosynthesis and the azole exporter cdr1B. The NCT complex binds the promoters of genes linked to azole susceptibility, and especially represses the expression of cdr1B transporter.</text>
</comment>
<dbReference type="GO" id="GO:0000122">
    <property type="term" value="P:negative regulation of transcription by RNA polymerase II"/>
    <property type="evidence" value="ECO:0007669"/>
    <property type="project" value="InterPro"/>
</dbReference>
<dbReference type="PANTHER" id="PTHR46138:SF1">
    <property type="entry name" value="PROTEIN DR1"/>
    <property type="match status" value="1"/>
</dbReference>
<dbReference type="FunFam" id="1.10.20.10:FF:000019">
    <property type="entry name" value="Negative cofactor 2 beta"/>
    <property type="match status" value="1"/>
</dbReference>
<dbReference type="GO" id="GO:0051123">
    <property type="term" value="P:RNA polymerase II preinitiation complex assembly"/>
    <property type="evidence" value="ECO:0007669"/>
    <property type="project" value="TreeGrafter"/>
</dbReference>
<gene>
    <name evidence="9" type="ORF">G7Y89_g5037</name>
</gene>
<keyword evidence="2" id="KW-0539">Nucleus</keyword>
<dbReference type="Proteomes" id="UP000566819">
    <property type="component" value="Unassembled WGS sequence"/>
</dbReference>
<dbReference type="InterPro" id="IPR003958">
    <property type="entry name" value="CBFA_NFYB_domain"/>
</dbReference>
<keyword evidence="10" id="KW-1185">Reference proteome</keyword>
<comment type="subcellular location">
    <subcellularLocation>
        <location evidence="1">Nucleus</location>
    </subcellularLocation>
</comment>
<dbReference type="Pfam" id="PF00808">
    <property type="entry name" value="CBFD_NFYB_HMF"/>
    <property type="match status" value="1"/>
</dbReference>
<dbReference type="SUPFAM" id="SSF54928">
    <property type="entry name" value="RNA-binding domain, RBD"/>
    <property type="match status" value="1"/>
</dbReference>
<feature type="compositionally biased region" description="Polar residues" evidence="7">
    <location>
        <begin position="326"/>
        <end position="357"/>
    </location>
</feature>
<evidence type="ECO:0000256" key="3">
    <source>
        <dbReference type="ARBA" id="ARBA00053814"/>
    </source>
</evidence>
<evidence type="ECO:0000256" key="4">
    <source>
        <dbReference type="ARBA" id="ARBA00065193"/>
    </source>
</evidence>
<dbReference type="InterPro" id="IPR042225">
    <property type="entry name" value="Ncb2"/>
</dbReference>
<evidence type="ECO:0000256" key="6">
    <source>
        <dbReference type="ARBA" id="ARBA00079659"/>
    </source>
</evidence>
<feature type="compositionally biased region" description="Polar residues" evidence="7">
    <location>
        <begin position="384"/>
        <end position="402"/>
    </location>
</feature>
<accession>A0A8H4RRD0</accession>
<dbReference type="SUPFAM" id="SSF47113">
    <property type="entry name" value="Histone-fold"/>
    <property type="match status" value="1"/>
</dbReference>
<dbReference type="GO" id="GO:0017025">
    <property type="term" value="F:TBP-class protein binding"/>
    <property type="evidence" value="ECO:0007669"/>
    <property type="project" value="TreeGrafter"/>
</dbReference>
<evidence type="ECO:0000256" key="5">
    <source>
        <dbReference type="ARBA" id="ARBA00072420"/>
    </source>
</evidence>
<feature type="domain" description="Transcription factor CBF/NF-Y/archaeal histone" evidence="8">
    <location>
        <begin position="589"/>
        <end position="652"/>
    </location>
</feature>
<comment type="caution">
    <text evidence="9">The sequence shown here is derived from an EMBL/GenBank/DDBJ whole genome shotgun (WGS) entry which is preliminary data.</text>
</comment>
<reference evidence="9 10" key="1">
    <citation type="submission" date="2020-03" db="EMBL/GenBank/DDBJ databases">
        <title>Draft Genome Sequence of Cudoniella acicularis.</title>
        <authorList>
            <person name="Buettner E."/>
            <person name="Kellner H."/>
        </authorList>
    </citation>
    <scope>NUCLEOTIDE SEQUENCE [LARGE SCALE GENOMIC DNA]</scope>
    <source>
        <strain evidence="9 10">DSM 108380</strain>
    </source>
</reference>
<dbReference type="CDD" id="cd22905">
    <property type="entry name" value="HFD_Dr1"/>
    <property type="match status" value="1"/>
</dbReference>
<dbReference type="GO" id="GO:0017054">
    <property type="term" value="C:negative cofactor 2 complex"/>
    <property type="evidence" value="ECO:0007669"/>
    <property type="project" value="InterPro"/>
</dbReference>
<feature type="region of interest" description="Disordered" evidence="7">
    <location>
        <begin position="251"/>
        <end position="434"/>
    </location>
</feature>
<dbReference type="PANTHER" id="PTHR46138">
    <property type="entry name" value="PROTEIN DR1"/>
    <property type="match status" value="1"/>
</dbReference>
<sequence length="711" mass="77972">MTEGKHSVLLEELKGFSPPLGIFALSLAIGNDDLSLPKGSNTATIPTTVAQILAEPYLYQGPRSEASLLQTTRVQSLAQPYTQLQQIAFSHSKYIAQPIPFALSNPPVPFGPFLQINTLIQGLLRPVLRSVVHRHSYTRKPTSNFSYPPQQTSHPQPNPKKLGSPHLSEIKNPSSEPTFYREAKDDCGYGSNPPSRFLFILLLDPKFFDYPEFRDKFRAFGELISFRKTKAFIYVDYRELECAVAAQDALDNTRVQQQSRRSATSGGDRTEKQLAPVAPSSSSSRQPASTAQPSQAQAHLAESLGGPESYKEEHEGNILATESEPLPTSSHPIISMPPNGTVSQTRDWRSPYSNLNKTGHRKSSHTAASGESSGGSWETASRPLPTSSHHITTMPPNGTVSHTGAWMNPSPYLNMTGQQQSSHGTASGGDGRNVWAAEFRPRPTSSYSVTILPPNGTISQTTAGTSLQTNLNMTSNQQSYSATKKLPNGNSFASLDKALISHNRPRPRWVFLGSLSDGDEEFMGRNVPEFGIPLRNRQSNPPKPPQPSTHSFSHFTDEAEEGRVGPLALIAKPEHKPHCQPSDREIQKIATVQKIVTEILPPSSGLAFGKDARDLLIECCVEFITLISSEANEISEKESKKTIACEHITKALEQLGFGDYVPDIMEVANEHKEQLKGREKKANKLEQSGLSTEQLLAMQEAAFRDAAQRHG</sequence>
<dbReference type="GO" id="GO:0046982">
    <property type="term" value="F:protein heterodimerization activity"/>
    <property type="evidence" value="ECO:0007669"/>
    <property type="project" value="InterPro"/>
</dbReference>
<proteinExistence type="predicted"/>